<feature type="short sequence motif" description="VHIID" evidence="3">
    <location>
        <begin position="491"/>
        <end position="495"/>
    </location>
</feature>
<reference evidence="5" key="1">
    <citation type="submission" date="2018-01" db="EMBL/GenBank/DDBJ databases">
        <authorList>
            <person name="Mao J.F."/>
        </authorList>
    </citation>
    <scope>NUCLEOTIDE SEQUENCE</scope>
    <source>
        <strain evidence="5">Huo1</strain>
        <tissue evidence="5">Leaf</tissue>
    </source>
</reference>
<proteinExistence type="inferred from homology"/>
<evidence type="ECO:0008006" key="7">
    <source>
        <dbReference type="Google" id="ProtNLM"/>
    </source>
</evidence>
<organism evidence="5">
    <name type="scientific">Salvia splendens</name>
    <name type="common">Scarlet sage</name>
    <dbReference type="NCBI Taxonomy" id="180675"/>
    <lineage>
        <taxon>Eukaryota</taxon>
        <taxon>Viridiplantae</taxon>
        <taxon>Streptophyta</taxon>
        <taxon>Embryophyta</taxon>
        <taxon>Tracheophyta</taxon>
        <taxon>Spermatophyta</taxon>
        <taxon>Magnoliopsida</taxon>
        <taxon>eudicotyledons</taxon>
        <taxon>Gunneridae</taxon>
        <taxon>Pentapetalae</taxon>
        <taxon>asterids</taxon>
        <taxon>lamiids</taxon>
        <taxon>Lamiales</taxon>
        <taxon>Lamiaceae</taxon>
        <taxon>Nepetoideae</taxon>
        <taxon>Mentheae</taxon>
        <taxon>Salviinae</taxon>
        <taxon>Salvia</taxon>
        <taxon>Salvia subgen. Calosphace</taxon>
        <taxon>core Calosphace</taxon>
    </lineage>
</organism>
<feature type="region of interest" description="Disordered" evidence="4">
    <location>
        <begin position="355"/>
        <end position="377"/>
    </location>
</feature>
<dbReference type="PROSITE" id="PS50985">
    <property type="entry name" value="GRAS"/>
    <property type="match status" value="1"/>
</dbReference>
<dbReference type="Proteomes" id="UP000298416">
    <property type="component" value="Unassembled WGS sequence"/>
</dbReference>
<feature type="compositionally biased region" description="Low complexity" evidence="4">
    <location>
        <begin position="189"/>
        <end position="218"/>
    </location>
</feature>
<comment type="caution">
    <text evidence="3">Lacks conserved residue(s) required for the propagation of feature annotation.</text>
</comment>
<reference evidence="5" key="2">
    <citation type="submission" date="2020-08" db="EMBL/GenBank/DDBJ databases">
        <title>Plant Genome Project.</title>
        <authorList>
            <person name="Zhang R.-G."/>
        </authorList>
    </citation>
    <scope>NUCLEOTIDE SEQUENCE</scope>
    <source>
        <strain evidence="5">Huo1</strain>
        <tissue evidence="5">Leaf</tissue>
    </source>
</reference>
<evidence type="ECO:0000256" key="3">
    <source>
        <dbReference type="PROSITE-ProRule" id="PRU01191"/>
    </source>
</evidence>
<evidence type="ECO:0000313" key="5">
    <source>
        <dbReference type="EMBL" id="KAG6404441.1"/>
    </source>
</evidence>
<evidence type="ECO:0000313" key="6">
    <source>
        <dbReference type="Proteomes" id="UP000298416"/>
    </source>
</evidence>
<feature type="region of interest" description="Leucine repeat II (LRII)" evidence="3">
    <location>
        <begin position="541"/>
        <end position="573"/>
    </location>
</feature>
<accession>A0A8X8ZGY0</accession>
<dbReference type="EMBL" id="PNBA02000013">
    <property type="protein sequence ID" value="KAG6404441.1"/>
    <property type="molecule type" value="Genomic_DNA"/>
</dbReference>
<feature type="short sequence motif" description="LXXLL motif" evidence="3">
    <location>
        <begin position="590"/>
        <end position="594"/>
    </location>
</feature>
<feature type="region of interest" description="Disordered" evidence="4">
    <location>
        <begin position="187"/>
        <end position="226"/>
    </location>
</feature>
<keyword evidence="2" id="KW-0804">Transcription</keyword>
<dbReference type="OrthoDB" id="47276at2759"/>
<evidence type="ECO:0000256" key="2">
    <source>
        <dbReference type="ARBA" id="ARBA00023163"/>
    </source>
</evidence>
<feature type="region of interest" description="SAW" evidence="3">
    <location>
        <begin position="679"/>
        <end position="754"/>
    </location>
</feature>
<evidence type="ECO:0000256" key="1">
    <source>
        <dbReference type="ARBA" id="ARBA00023015"/>
    </source>
</evidence>
<feature type="region of interest" description="VHIID" evidence="3">
    <location>
        <begin position="460"/>
        <end position="525"/>
    </location>
</feature>
<comment type="caution">
    <text evidence="5">The sequence shown here is derived from an EMBL/GenBank/DDBJ whole genome shotgun (WGS) entry which is preliminary data.</text>
</comment>
<dbReference type="PANTHER" id="PTHR31636">
    <property type="entry name" value="OSJNBA0084A10.13 PROTEIN-RELATED"/>
    <property type="match status" value="1"/>
</dbReference>
<sequence length="760" mass="84915">MSGYNKGEGHVPNIWCSDKATSRMRYNNQTTQKFTDPTPVDSVRASDSFQNLSHADVIPVSTHANFDALVQLPEGDSAVDLDFGDALLKYINHILLEEDLEEETFMLRESSALQAAEKSFYEVIGEQYPAATDYQYGSNFDKIIENPDKNLFGVNDSTGFYDSGTLLPDLNSDSDCSSGMYIYHDTSERNSQSTSQSSYASSNSQSTSQSSNASSSRSGTQGAIDSPVNTLIIPDIFGDSQSIMQFKKGVEEASKFLSKGTNLVAGLRYDALLPKEGSANLSVKVDSKIGNDEVVDALSGKRNPHYENMGLEEERSNKQSAVFVESTVSSDMFDRVLLYADTDLREAFNEIAINEKHSGQSKGPSGRKSGGRKKQGKRNVVDMSTLLTLCARAVAAEDRRTTNELLKQIRQHATPSGDGMQRLAHYVADGLEARMAGSGSQIYETLLRRPIHASKVLKSYLTYLGTCPFRNITNFFANKTILNVSEKALKLHIIDFGVLYGFQWPSFLQKLSMRPGGPPKLRFTGVDFPIPGFRPSIRVEETGRRLASHAKTFGVPFEFHAIAQKWETIKLEDLKIQKDEMVAVSSHFKLRDLLDETVVVNSPRDTVLNLIRETNPAVFVLGIKNGGYNAPFFISRFRELLFYYSSIFDMLDSIIPRGIQERMLLEEYLFGREVKNAIACEGAERIERPETYKQWQVRLIRAGFEKLPLDAEITTMARNRVESSYHKDFVVAEDSQWLLQGWKGRILYAGSSWGPARQSS</sequence>
<keyword evidence="6" id="KW-1185">Reference proteome</keyword>
<gene>
    <name evidence="5" type="ORF">SASPL_136689</name>
</gene>
<dbReference type="InterPro" id="IPR005202">
    <property type="entry name" value="TF_GRAS"/>
</dbReference>
<evidence type="ECO:0000256" key="4">
    <source>
        <dbReference type="SAM" id="MobiDB-lite"/>
    </source>
</evidence>
<keyword evidence="1" id="KW-0805">Transcription regulation</keyword>
<feature type="region of interest" description="Leucine repeat I (LRI)" evidence="3">
    <location>
        <begin position="381"/>
        <end position="441"/>
    </location>
</feature>
<protein>
    <recommendedName>
        <fullName evidence="7">DELLA protein</fullName>
    </recommendedName>
</protein>
<dbReference type="Pfam" id="PF03514">
    <property type="entry name" value="GRAS"/>
    <property type="match status" value="1"/>
</dbReference>
<comment type="similarity">
    <text evidence="3">Belongs to the GRAS family.</text>
</comment>
<dbReference type="AlphaFoldDB" id="A0A8X8ZGY0"/>
<name>A0A8X8ZGY0_SALSN</name>